<evidence type="ECO:0000256" key="4">
    <source>
        <dbReference type="ARBA" id="ARBA00023004"/>
    </source>
</evidence>
<dbReference type="InterPro" id="IPR026992">
    <property type="entry name" value="DIOX_N"/>
</dbReference>
<dbReference type="Pfam" id="PF14226">
    <property type="entry name" value="DIOX_N"/>
    <property type="match status" value="1"/>
</dbReference>
<evidence type="ECO:0000256" key="5">
    <source>
        <dbReference type="SAM" id="Coils"/>
    </source>
</evidence>
<proteinExistence type="predicted"/>
<reference evidence="8" key="2">
    <citation type="submission" date="2023-06" db="EMBL/GenBank/DDBJ databases">
        <authorList>
            <person name="Ma L."/>
            <person name="Liu K.-W."/>
            <person name="Li Z."/>
            <person name="Hsiao Y.-Y."/>
            <person name="Qi Y."/>
            <person name="Fu T."/>
            <person name="Tang G."/>
            <person name="Zhang D."/>
            <person name="Sun W.-H."/>
            <person name="Liu D.-K."/>
            <person name="Li Y."/>
            <person name="Chen G.-Z."/>
            <person name="Liu X.-D."/>
            <person name="Liao X.-Y."/>
            <person name="Jiang Y.-T."/>
            <person name="Yu X."/>
            <person name="Hao Y."/>
            <person name="Huang J."/>
            <person name="Zhao X.-W."/>
            <person name="Ke S."/>
            <person name="Chen Y.-Y."/>
            <person name="Wu W.-L."/>
            <person name="Hsu J.-L."/>
            <person name="Lin Y.-F."/>
            <person name="Huang M.-D."/>
            <person name="Li C.-Y."/>
            <person name="Huang L."/>
            <person name="Wang Z.-W."/>
            <person name="Zhao X."/>
            <person name="Zhong W.-Y."/>
            <person name="Peng D.-H."/>
            <person name="Ahmad S."/>
            <person name="Lan S."/>
            <person name="Zhang J.-S."/>
            <person name="Tsai W.-C."/>
            <person name="Van De Peer Y."/>
            <person name="Liu Z.-J."/>
        </authorList>
    </citation>
    <scope>NUCLEOTIDE SEQUENCE</scope>
    <source>
        <strain evidence="8">CP</strain>
        <tissue evidence="8">Leaves</tissue>
    </source>
</reference>
<dbReference type="GO" id="GO:0046872">
    <property type="term" value="F:metal ion binding"/>
    <property type="evidence" value="ECO:0007669"/>
    <property type="project" value="UniProtKB-KW"/>
</dbReference>
<keyword evidence="3" id="KW-0560">Oxidoreductase</keyword>
<dbReference type="PANTHER" id="PTHR47990">
    <property type="entry name" value="2-OXOGLUTARATE (2OG) AND FE(II)-DEPENDENT OXYGENASE SUPERFAMILY PROTEIN-RELATED"/>
    <property type="match status" value="1"/>
</dbReference>
<dbReference type="EMBL" id="JAUJYO010000011">
    <property type="protein sequence ID" value="KAK1303592.1"/>
    <property type="molecule type" value="Genomic_DNA"/>
</dbReference>
<sequence>MLDSSVTNPPFLNHYESFFDKTSKSFSNRCLSRATGECDLPIIDLSALRSSIEGERRACVKAIAEASSEWGFFQVLNHGVSQQLLMEMRREQVKVFNMPFEKKASCGMLNDSYRWGTPSAMSLEQFSWSEAFHVPLNKISQEGCCPLEFTSLREAMEKLAEEMSKLARTLAGVLAENAWSNDLYKSVKHKVMANKRVERYSIAYFLCPSYDSVIGSCSGTSLYKQFTFGEFRRQVQEDVKTTGQKVGLPRFLI</sequence>
<feature type="domain" description="Isopenicillin N synthase-like Fe(2+) 2OG dioxygenase" evidence="6">
    <location>
        <begin position="178"/>
        <end position="208"/>
    </location>
</feature>
<evidence type="ECO:0000256" key="1">
    <source>
        <dbReference type="ARBA" id="ARBA00001961"/>
    </source>
</evidence>
<keyword evidence="5" id="KW-0175">Coiled coil</keyword>
<name>A0AAV9DUB1_ACOCL</name>
<dbReference type="Gene3D" id="2.60.120.330">
    <property type="entry name" value="B-lactam Antibiotic, Isopenicillin N Synthase, Chain"/>
    <property type="match status" value="2"/>
</dbReference>
<reference evidence="8" key="1">
    <citation type="journal article" date="2023" name="Nat. Commun.">
        <title>Diploid and tetraploid genomes of Acorus and the evolution of monocots.</title>
        <authorList>
            <person name="Ma L."/>
            <person name="Liu K.W."/>
            <person name="Li Z."/>
            <person name="Hsiao Y.Y."/>
            <person name="Qi Y."/>
            <person name="Fu T."/>
            <person name="Tang G.D."/>
            <person name="Zhang D."/>
            <person name="Sun W.H."/>
            <person name="Liu D.K."/>
            <person name="Li Y."/>
            <person name="Chen G.Z."/>
            <person name="Liu X.D."/>
            <person name="Liao X.Y."/>
            <person name="Jiang Y.T."/>
            <person name="Yu X."/>
            <person name="Hao Y."/>
            <person name="Huang J."/>
            <person name="Zhao X.W."/>
            <person name="Ke S."/>
            <person name="Chen Y.Y."/>
            <person name="Wu W.L."/>
            <person name="Hsu J.L."/>
            <person name="Lin Y.F."/>
            <person name="Huang M.D."/>
            <person name="Li C.Y."/>
            <person name="Huang L."/>
            <person name="Wang Z.W."/>
            <person name="Zhao X."/>
            <person name="Zhong W.Y."/>
            <person name="Peng D.H."/>
            <person name="Ahmad S."/>
            <person name="Lan S."/>
            <person name="Zhang J.S."/>
            <person name="Tsai W.C."/>
            <person name="Van de Peer Y."/>
            <person name="Liu Z.J."/>
        </authorList>
    </citation>
    <scope>NUCLEOTIDE SEQUENCE</scope>
    <source>
        <strain evidence="8">CP</strain>
    </source>
</reference>
<dbReference type="Proteomes" id="UP001180020">
    <property type="component" value="Unassembled WGS sequence"/>
</dbReference>
<dbReference type="AlphaFoldDB" id="A0AAV9DUB1"/>
<comment type="cofactor">
    <cofactor evidence="1">
        <name>L-ascorbate</name>
        <dbReference type="ChEBI" id="CHEBI:38290"/>
    </cofactor>
</comment>
<dbReference type="SUPFAM" id="SSF51197">
    <property type="entry name" value="Clavaminate synthase-like"/>
    <property type="match status" value="1"/>
</dbReference>
<keyword evidence="2" id="KW-0479">Metal-binding</keyword>
<gene>
    <name evidence="8" type="primary">GA2OX8</name>
    <name evidence="8" type="ORF">QJS10_CPB11g02274</name>
</gene>
<dbReference type="InterPro" id="IPR044861">
    <property type="entry name" value="IPNS-like_FE2OG_OXY"/>
</dbReference>
<dbReference type="GO" id="GO:0016491">
    <property type="term" value="F:oxidoreductase activity"/>
    <property type="evidence" value="ECO:0007669"/>
    <property type="project" value="UniProtKB-KW"/>
</dbReference>
<keyword evidence="4" id="KW-0408">Iron</keyword>
<feature type="domain" description="Non-haem dioxygenase N-terminal" evidence="7">
    <location>
        <begin position="40"/>
        <end position="135"/>
    </location>
</feature>
<evidence type="ECO:0000313" key="8">
    <source>
        <dbReference type="EMBL" id="KAK1303592.1"/>
    </source>
</evidence>
<dbReference type="Pfam" id="PF03171">
    <property type="entry name" value="2OG-FeII_Oxy"/>
    <property type="match status" value="1"/>
</dbReference>
<evidence type="ECO:0000256" key="2">
    <source>
        <dbReference type="ARBA" id="ARBA00022723"/>
    </source>
</evidence>
<keyword evidence="9" id="KW-1185">Reference proteome</keyword>
<evidence type="ECO:0000259" key="7">
    <source>
        <dbReference type="Pfam" id="PF14226"/>
    </source>
</evidence>
<organism evidence="8 9">
    <name type="scientific">Acorus calamus</name>
    <name type="common">Sweet flag</name>
    <dbReference type="NCBI Taxonomy" id="4465"/>
    <lineage>
        <taxon>Eukaryota</taxon>
        <taxon>Viridiplantae</taxon>
        <taxon>Streptophyta</taxon>
        <taxon>Embryophyta</taxon>
        <taxon>Tracheophyta</taxon>
        <taxon>Spermatophyta</taxon>
        <taxon>Magnoliopsida</taxon>
        <taxon>Liliopsida</taxon>
        <taxon>Acoraceae</taxon>
        <taxon>Acorus</taxon>
    </lineage>
</organism>
<protein>
    <submittedName>
        <fullName evidence="8">Gibberellin 2-beta-dioxygenase 8</fullName>
    </submittedName>
</protein>
<feature type="coiled-coil region" evidence="5">
    <location>
        <begin position="149"/>
        <end position="176"/>
    </location>
</feature>
<accession>A0AAV9DUB1</accession>
<comment type="caution">
    <text evidence="8">The sequence shown here is derived from an EMBL/GenBank/DDBJ whole genome shotgun (WGS) entry which is preliminary data.</text>
</comment>
<dbReference type="InterPro" id="IPR027443">
    <property type="entry name" value="IPNS-like_sf"/>
</dbReference>
<evidence type="ECO:0000313" key="9">
    <source>
        <dbReference type="Proteomes" id="UP001180020"/>
    </source>
</evidence>
<dbReference type="InterPro" id="IPR050231">
    <property type="entry name" value="Iron_ascorbate_oxido_reductase"/>
</dbReference>
<evidence type="ECO:0000256" key="3">
    <source>
        <dbReference type="ARBA" id="ARBA00023002"/>
    </source>
</evidence>
<evidence type="ECO:0000259" key="6">
    <source>
        <dbReference type="Pfam" id="PF03171"/>
    </source>
</evidence>